<protein>
    <recommendedName>
        <fullName evidence="1">PB1-like domain-containing protein</fullName>
    </recommendedName>
</protein>
<dbReference type="AlphaFoldDB" id="A0AAD8P645"/>
<name>A0AAD8P645_TARER</name>
<evidence type="ECO:0000313" key="3">
    <source>
        <dbReference type="Proteomes" id="UP001229421"/>
    </source>
</evidence>
<keyword evidence="3" id="KW-1185">Reference proteome</keyword>
<comment type="caution">
    <text evidence="2">The sequence shown here is derived from an EMBL/GenBank/DDBJ whole genome shotgun (WGS) entry which is preliminary data.</text>
</comment>
<gene>
    <name evidence="2" type="ORF">QVD17_10629</name>
</gene>
<dbReference type="EMBL" id="JAUHHV010000002">
    <property type="protein sequence ID" value="KAK1433714.1"/>
    <property type="molecule type" value="Genomic_DNA"/>
</dbReference>
<evidence type="ECO:0000313" key="2">
    <source>
        <dbReference type="EMBL" id="KAK1433714.1"/>
    </source>
</evidence>
<dbReference type="Proteomes" id="UP001229421">
    <property type="component" value="Unassembled WGS sequence"/>
</dbReference>
<organism evidence="2 3">
    <name type="scientific">Tagetes erecta</name>
    <name type="common">African marigold</name>
    <dbReference type="NCBI Taxonomy" id="13708"/>
    <lineage>
        <taxon>Eukaryota</taxon>
        <taxon>Viridiplantae</taxon>
        <taxon>Streptophyta</taxon>
        <taxon>Embryophyta</taxon>
        <taxon>Tracheophyta</taxon>
        <taxon>Spermatophyta</taxon>
        <taxon>Magnoliopsida</taxon>
        <taxon>eudicotyledons</taxon>
        <taxon>Gunneridae</taxon>
        <taxon>Pentapetalae</taxon>
        <taxon>asterids</taxon>
        <taxon>campanulids</taxon>
        <taxon>Asterales</taxon>
        <taxon>Asteraceae</taxon>
        <taxon>Asteroideae</taxon>
        <taxon>Heliantheae alliance</taxon>
        <taxon>Tageteae</taxon>
        <taxon>Tagetes</taxon>
    </lineage>
</organism>
<sequence length="210" mass="24546">MARLWMIHGPEVVDFDPIEIYANEDTMFSIKMFHGGEFINCPGRKYVGKFDYIDMVSTEDFGQDVLVEILKSLGYPVEMVYYFHFKLPDLDLDKGLRVLAYKSSIERLCSLVSRFKVIEIYIEHWQTKVDTFLIEHMERQQQVEVECSDDILHVDLDNFDSNSEKDESSENDEDFMVDSDDMKEDIDAKTFDINEAMNGQNCIALIQFIN</sequence>
<evidence type="ECO:0000259" key="1">
    <source>
        <dbReference type="Pfam" id="PF26130"/>
    </source>
</evidence>
<dbReference type="Pfam" id="PF26130">
    <property type="entry name" value="PB1-like"/>
    <property type="match status" value="1"/>
</dbReference>
<accession>A0AAD8P645</accession>
<feature type="domain" description="PB1-like" evidence="1">
    <location>
        <begin position="25"/>
        <end position="124"/>
    </location>
</feature>
<proteinExistence type="predicted"/>
<dbReference type="InterPro" id="IPR058594">
    <property type="entry name" value="PB1-like_dom_pln"/>
</dbReference>
<reference evidence="2" key="1">
    <citation type="journal article" date="2023" name="bioRxiv">
        <title>Improved chromosome-level genome assembly for marigold (Tagetes erecta).</title>
        <authorList>
            <person name="Jiang F."/>
            <person name="Yuan L."/>
            <person name="Wang S."/>
            <person name="Wang H."/>
            <person name="Xu D."/>
            <person name="Wang A."/>
            <person name="Fan W."/>
        </authorList>
    </citation>
    <scope>NUCLEOTIDE SEQUENCE</scope>
    <source>
        <strain evidence="2">WSJ</strain>
        <tissue evidence="2">Leaf</tissue>
    </source>
</reference>